<accession>A0A9D3W2Z7</accession>
<dbReference type="OrthoDB" id="10575732at2759"/>
<feature type="compositionally biased region" description="Polar residues" evidence="1">
    <location>
        <begin position="102"/>
        <end position="112"/>
    </location>
</feature>
<evidence type="ECO:0000256" key="1">
    <source>
        <dbReference type="SAM" id="MobiDB-lite"/>
    </source>
</evidence>
<reference evidence="2 3" key="1">
    <citation type="journal article" date="2021" name="Plant Biotechnol. J.">
        <title>Multi-omics assisted identification of the key and species-specific regulatory components of drought-tolerant mechanisms in Gossypium stocksii.</title>
        <authorList>
            <person name="Yu D."/>
            <person name="Ke L."/>
            <person name="Zhang D."/>
            <person name="Wu Y."/>
            <person name="Sun Y."/>
            <person name="Mei J."/>
            <person name="Sun J."/>
            <person name="Sun Y."/>
        </authorList>
    </citation>
    <scope>NUCLEOTIDE SEQUENCE [LARGE SCALE GENOMIC DNA]</scope>
    <source>
        <strain evidence="3">cv. E1</strain>
        <tissue evidence="2">Leaf</tissue>
    </source>
</reference>
<evidence type="ECO:0000313" key="3">
    <source>
        <dbReference type="Proteomes" id="UP000828251"/>
    </source>
</evidence>
<sequence>MKWGFSSPPPSKNFKKLKSRSFFALRRDFQPSIFQQEGYGQQNTSMVSTSGSRMMRDLVCKRYGRNHRDDCWKEKGAYYSYGSLAHQIRDFPLKTDIISEQSMRGAQSTQQEARSEIVGKLGSV</sequence>
<gene>
    <name evidence="2" type="ORF">J1N35_011779</name>
</gene>
<dbReference type="EMBL" id="JAIQCV010000004">
    <property type="protein sequence ID" value="KAH1108011.1"/>
    <property type="molecule type" value="Genomic_DNA"/>
</dbReference>
<dbReference type="Proteomes" id="UP000828251">
    <property type="component" value="Unassembled WGS sequence"/>
</dbReference>
<name>A0A9D3W2Z7_9ROSI</name>
<proteinExistence type="predicted"/>
<keyword evidence="3" id="KW-1185">Reference proteome</keyword>
<feature type="region of interest" description="Disordered" evidence="1">
    <location>
        <begin position="102"/>
        <end position="124"/>
    </location>
</feature>
<comment type="caution">
    <text evidence="2">The sequence shown here is derived from an EMBL/GenBank/DDBJ whole genome shotgun (WGS) entry which is preliminary data.</text>
</comment>
<evidence type="ECO:0000313" key="2">
    <source>
        <dbReference type="EMBL" id="KAH1108011.1"/>
    </source>
</evidence>
<protein>
    <submittedName>
        <fullName evidence="2">Uncharacterized protein</fullName>
    </submittedName>
</protein>
<organism evidence="2 3">
    <name type="scientific">Gossypium stocksii</name>
    <dbReference type="NCBI Taxonomy" id="47602"/>
    <lineage>
        <taxon>Eukaryota</taxon>
        <taxon>Viridiplantae</taxon>
        <taxon>Streptophyta</taxon>
        <taxon>Embryophyta</taxon>
        <taxon>Tracheophyta</taxon>
        <taxon>Spermatophyta</taxon>
        <taxon>Magnoliopsida</taxon>
        <taxon>eudicotyledons</taxon>
        <taxon>Gunneridae</taxon>
        <taxon>Pentapetalae</taxon>
        <taxon>rosids</taxon>
        <taxon>malvids</taxon>
        <taxon>Malvales</taxon>
        <taxon>Malvaceae</taxon>
        <taxon>Malvoideae</taxon>
        <taxon>Gossypium</taxon>
    </lineage>
</organism>
<dbReference type="AlphaFoldDB" id="A0A9D3W2Z7"/>